<comment type="similarity">
    <text evidence="1 2">Belongs to the TonB-dependent receptor family.</text>
</comment>
<dbReference type="PROSITE" id="PS52016">
    <property type="entry name" value="TONB_DEPENDENT_REC_3"/>
    <property type="match status" value="1"/>
</dbReference>
<dbReference type="NCBIfam" id="TIGR04056">
    <property type="entry name" value="OMP_RagA_SusC"/>
    <property type="match status" value="1"/>
</dbReference>
<dbReference type="Pfam" id="PF13715">
    <property type="entry name" value="CarbopepD_reg_2"/>
    <property type="match status" value="1"/>
</dbReference>
<evidence type="ECO:0000313" key="6">
    <source>
        <dbReference type="Proteomes" id="UP000320811"/>
    </source>
</evidence>
<dbReference type="Gene3D" id="2.60.40.1120">
    <property type="entry name" value="Carboxypeptidase-like, regulatory domain"/>
    <property type="match status" value="1"/>
</dbReference>
<dbReference type="InterPro" id="IPR023996">
    <property type="entry name" value="TonB-dep_OMP_SusC/RagA"/>
</dbReference>
<keyword evidence="1" id="KW-0998">Cell outer membrane</keyword>
<dbReference type="Gene3D" id="2.170.130.10">
    <property type="entry name" value="TonB-dependent receptor, plug domain"/>
    <property type="match status" value="1"/>
</dbReference>
<evidence type="ECO:0000256" key="1">
    <source>
        <dbReference type="PROSITE-ProRule" id="PRU01360"/>
    </source>
</evidence>
<name>A0A561PGU3_9BACT</name>
<dbReference type="AlphaFoldDB" id="A0A561PGU3"/>
<dbReference type="InterPro" id="IPR008969">
    <property type="entry name" value="CarboxyPept-like_regulatory"/>
</dbReference>
<dbReference type="GO" id="GO:0009279">
    <property type="term" value="C:cell outer membrane"/>
    <property type="evidence" value="ECO:0007669"/>
    <property type="project" value="UniProtKB-SubCell"/>
</dbReference>
<dbReference type="InterPro" id="IPR039426">
    <property type="entry name" value="TonB-dep_rcpt-like"/>
</dbReference>
<evidence type="ECO:0000313" key="5">
    <source>
        <dbReference type="EMBL" id="TWF37338.1"/>
    </source>
</evidence>
<keyword evidence="1" id="KW-0813">Transport</keyword>
<dbReference type="Proteomes" id="UP000320811">
    <property type="component" value="Unassembled WGS sequence"/>
</dbReference>
<accession>A0A561PGU3</accession>
<comment type="caution">
    <text evidence="5">The sequence shown here is derived from an EMBL/GenBank/DDBJ whole genome shotgun (WGS) entry which is preliminary data.</text>
</comment>
<reference evidence="5 6" key="1">
    <citation type="submission" date="2019-06" db="EMBL/GenBank/DDBJ databases">
        <title>Sorghum-associated microbial communities from plants grown in Nebraska, USA.</title>
        <authorList>
            <person name="Schachtman D."/>
        </authorList>
    </citation>
    <scope>NUCLEOTIDE SEQUENCE [LARGE SCALE GENOMIC DNA]</scope>
    <source>
        <strain evidence="5 6">1209</strain>
    </source>
</reference>
<dbReference type="SUPFAM" id="SSF49464">
    <property type="entry name" value="Carboxypeptidase regulatory domain-like"/>
    <property type="match status" value="1"/>
</dbReference>
<dbReference type="SUPFAM" id="SSF56935">
    <property type="entry name" value="Porins"/>
    <property type="match status" value="1"/>
</dbReference>
<dbReference type="Pfam" id="PF00593">
    <property type="entry name" value="TonB_dep_Rec_b-barrel"/>
    <property type="match status" value="1"/>
</dbReference>
<evidence type="ECO:0000259" key="3">
    <source>
        <dbReference type="Pfam" id="PF00593"/>
    </source>
</evidence>
<proteinExistence type="inferred from homology"/>
<comment type="subcellular location">
    <subcellularLocation>
        <location evidence="1">Cell outer membrane</location>
        <topology evidence="1">Multi-pass membrane protein</topology>
    </subcellularLocation>
</comment>
<sequence length="1189" mass="131637">MELTVLSKVPRFKGLAAPITMPSKGADGKQMLFKKLQLTMKLTAVIMLAITLQISAKSVAQQVNIHASGITLPKVFSLLKQQTGYSFLCDQQLLQNVGPLKLQLRNVSLKEALDACFTGCSLTYVIHEKEQVVFIRRKPLPEVTVADQDIPVRGKVTDDASQPIPGVTIIVKRTKQVFFTNDKGEFAFKAAKSDVLEFTHMGFKSVEVTISQQQEITVQLLTASKDLTDVVVVGYSTQKKVNLTGAVTAIKGAALESRAVVNATQSLQGAVPGLNVSVGGNTKPGQSFNMNIRGVGNLSNSDKPYVLVDGMAMSLSDVNPSDIESISILKDAAASAIYGARAPYGVILVTTKQGKAEKTTLSYSNNFGATSPVKLPQMVNSYQFAQYFNASTFNAMGIRQYSDDKLKMLQDYINDPTNKSIFPEVTDNFYSNWENSANGVANTDWFRFHYKPYSLRQSHNLSASGGNKATQFYVSGGYYDDNGMMRYADINYKRFNFNANVTSQLTSWAKLKANTKFVQSRYRAPFNGTFESLFFHNLARMRPNVSVYDLNGNFTEMSAVPYLRSGSKDEVNGYNAALLTGLELQPVKNWKIFVDLNIMRDNTEEEVLKLPGVIYGIDGTPKYVNRSELAIPILGSYSRSTDANMYISPNIYTSYSYTLQNKHFFDVMLGFQQEKNTYNSMTGAAQDLISSTRPGLSLSTGSQTVAESRTHWATRGFFGRLNYNYKGKYLAEINGRYDGSSRFAAQNRWGFFPSLSLGYNIAEEPFMISLKEQISMLKLRASYGFLGNQSGAGLYSFTQVMNVTVPQPGGTGTRWYFQNGREAYIAAPDPFNQLVTWEKVENGNLGLDFLLLNDHLSGSFDIYRRTTRDMLGPSLDIADMYGGTPPSSNNASLRTNGWELSLSWKGRITRDITYSVGGLVSDYHSVVTSYQNPTRNDPAGSWYEGKQIGEIWGYRTGGLIQTADEATAFNKLNHSYLSAVAWMPGDVKYLDLNGDGKIDRGSNRLGDMGDMTIVGNTTPHYAYSFSGSIQWKGWGFNMMWQGIGKMNYAPKAGDAYFWGSGALAQVTVFKQHLNYWTPDNPGAYYPNPYAAPAGTINSFTAKTQQVADRYMQSAAYLRLKNIVLSYTLPQVWVDRVHMKKCNIFISGENLLTITKLAGMLDPETIVGGVDPGKLYPLSKVYAVGINISM</sequence>
<feature type="domain" description="TonB-dependent receptor-like beta-barrel" evidence="3">
    <location>
        <begin position="440"/>
        <end position="1052"/>
    </location>
</feature>
<keyword evidence="1" id="KW-0812">Transmembrane</keyword>
<keyword evidence="6" id="KW-1185">Reference proteome</keyword>
<evidence type="ECO:0000259" key="4">
    <source>
        <dbReference type="Pfam" id="PF07715"/>
    </source>
</evidence>
<protein>
    <submittedName>
        <fullName evidence="5">TonB-linked SusC/RagA family outer membrane protein</fullName>
    </submittedName>
</protein>
<dbReference type="NCBIfam" id="TIGR04057">
    <property type="entry name" value="SusC_RagA_signa"/>
    <property type="match status" value="1"/>
</dbReference>
<dbReference type="InterPro" id="IPR000531">
    <property type="entry name" value="Beta-barrel_TonB"/>
</dbReference>
<dbReference type="InterPro" id="IPR012910">
    <property type="entry name" value="Plug_dom"/>
</dbReference>
<dbReference type="OrthoDB" id="604358at2"/>
<dbReference type="EMBL" id="VIWO01000007">
    <property type="protein sequence ID" value="TWF37338.1"/>
    <property type="molecule type" value="Genomic_DNA"/>
</dbReference>
<dbReference type="RefSeq" id="WP_145672378.1">
    <property type="nucleotide sequence ID" value="NZ_VIWO01000007.1"/>
</dbReference>
<dbReference type="InterPro" id="IPR023997">
    <property type="entry name" value="TonB-dep_OMP_SusC/RagA_CS"/>
</dbReference>
<feature type="domain" description="TonB-dependent receptor plug" evidence="4">
    <location>
        <begin position="240"/>
        <end position="346"/>
    </location>
</feature>
<organism evidence="5 6">
    <name type="scientific">Chitinophaga polysaccharea</name>
    <dbReference type="NCBI Taxonomy" id="1293035"/>
    <lineage>
        <taxon>Bacteria</taxon>
        <taxon>Pseudomonadati</taxon>
        <taxon>Bacteroidota</taxon>
        <taxon>Chitinophagia</taxon>
        <taxon>Chitinophagales</taxon>
        <taxon>Chitinophagaceae</taxon>
        <taxon>Chitinophaga</taxon>
    </lineage>
</organism>
<keyword evidence="2" id="KW-0798">TonB box</keyword>
<dbReference type="InterPro" id="IPR037066">
    <property type="entry name" value="Plug_dom_sf"/>
</dbReference>
<keyword evidence="1" id="KW-1134">Transmembrane beta strand</keyword>
<gene>
    <name evidence="5" type="ORF">FHW36_107266</name>
</gene>
<evidence type="ECO:0000256" key="2">
    <source>
        <dbReference type="RuleBase" id="RU003357"/>
    </source>
</evidence>
<dbReference type="Pfam" id="PF07715">
    <property type="entry name" value="Plug"/>
    <property type="match status" value="1"/>
</dbReference>
<keyword evidence="1 2" id="KW-0472">Membrane</keyword>